<keyword evidence="5" id="KW-1185">Reference proteome</keyword>
<feature type="domain" description="Fido" evidence="3">
    <location>
        <begin position="132"/>
        <end position="255"/>
    </location>
</feature>
<dbReference type="InterPro" id="IPR036597">
    <property type="entry name" value="Fido-like_dom_sf"/>
</dbReference>
<organism evidence="4 5">
    <name type="scientific">Tribonema minus</name>
    <dbReference type="NCBI Taxonomy" id="303371"/>
    <lineage>
        <taxon>Eukaryota</taxon>
        <taxon>Sar</taxon>
        <taxon>Stramenopiles</taxon>
        <taxon>Ochrophyta</taxon>
        <taxon>PX clade</taxon>
        <taxon>Xanthophyceae</taxon>
        <taxon>Tribonematales</taxon>
        <taxon>Tribonemataceae</taxon>
        <taxon>Tribonema</taxon>
    </lineage>
</organism>
<evidence type="ECO:0000256" key="2">
    <source>
        <dbReference type="PIRSR" id="PIRSR640198-2"/>
    </source>
</evidence>
<dbReference type="EMBL" id="JAFCMP010000002">
    <property type="protein sequence ID" value="KAG5192805.1"/>
    <property type="molecule type" value="Genomic_DNA"/>
</dbReference>
<proteinExistence type="predicted"/>
<dbReference type="InterPro" id="IPR003812">
    <property type="entry name" value="Fido"/>
</dbReference>
<evidence type="ECO:0000259" key="3">
    <source>
        <dbReference type="PROSITE" id="PS51459"/>
    </source>
</evidence>
<evidence type="ECO:0000313" key="5">
    <source>
        <dbReference type="Proteomes" id="UP000664859"/>
    </source>
</evidence>
<name>A0A836CN97_9STRA</name>
<reference evidence="4" key="1">
    <citation type="submission" date="2021-02" db="EMBL/GenBank/DDBJ databases">
        <title>First Annotated Genome of the Yellow-green Alga Tribonema minus.</title>
        <authorList>
            <person name="Mahan K.M."/>
        </authorList>
    </citation>
    <scope>NUCLEOTIDE SEQUENCE</scope>
    <source>
        <strain evidence="4">UTEX B ZZ1240</strain>
    </source>
</reference>
<dbReference type="PANTHER" id="PTHR13504">
    <property type="entry name" value="FIDO DOMAIN-CONTAINING PROTEIN DDB_G0283145"/>
    <property type="match status" value="1"/>
</dbReference>
<accession>A0A836CN97</accession>
<sequence length="255" mass="27567">MAALPYALAEDLHAANINSTRLLRDYLANKAEADALYMDTFVKRSSIMTVYLSNKLEQTFVGTAAPAAIHATLEKIYDEQAVGIAAPDTASAIAATGGRPDLEELRMRQQLWQHVAALKYWCFQCAPGSKPFTVDMLLRTHHLLMEGLSDDDGKAVTAGAFRTTPCHSGTGFIYSKAQNIRAEVQSAVDNFNAALTTQHPVQAAADLFYAIITTHPFQDGNGRLCRLLASYAFMCAGVPFPARCATATSEAPCTS</sequence>
<dbReference type="Pfam" id="PF02661">
    <property type="entry name" value="Fic"/>
    <property type="match status" value="1"/>
</dbReference>
<dbReference type="InterPro" id="IPR040198">
    <property type="entry name" value="Fido_containing"/>
</dbReference>
<dbReference type="SUPFAM" id="SSF140931">
    <property type="entry name" value="Fic-like"/>
    <property type="match status" value="1"/>
</dbReference>
<dbReference type="PROSITE" id="PS51459">
    <property type="entry name" value="FIDO"/>
    <property type="match status" value="1"/>
</dbReference>
<dbReference type="PANTHER" id="PTHR13504:SF38">
    <property type="entry name" value="FIDO DOMAIN-CONTAINING PROTEIN"/>
    <property type="match status" value="1"/>
</dbReference>
<feature type="active site" evidence="1">
    <location>
        <position position="215"/>
    </location>
</feature>
<comment type="caution">
    <text evidence="4">The sequence shown here is derived from an EMBL/GenBank/DDBJ whole genome shotgun (WGS) entry which is preliminary data.</text>
</comment>
<dbReference type="GO" id="GO:0005524">
    <property type="term" value="F:ATP binding"/>
    <property type="evidence" value="ECO:0007669"/>
    <property type="project" value="UniProtKB-KW"/>
</dbReference>
<evidence type="ECO:0000256" key="1">
    <source>
        <dbReference type="PIRSR" id="PIRSR640198-1"/>
    </source>
</evidence>
<protein>
    <submittedName>
        <fullName evidence="4">Fido domain-containing protein</fullName>
    </submittedName>
</protein>
<keyword evidence="2" id="KW-0067">ATP-binding</keyword>
<dbReference type="Gene3D" id="1.10.3290.10">
    <property type="entry name" value="Fido-like domain"/>
    <property type="match status" value="1"/>
</dbReference>
<dbReference type="Proteomes" id="UP000664859">
    <property type="component" value="Unassembled WGS sequence"/>
</dbReference>
<dbReference type="OrthoDB" id="536158at2759"/>
<keyword evidence="2" id="KW-0547">Nucleotide-binding</keyword>
<feature type="binding site" evidence="2">
    <location>
        <begin position="219"/>
        <end position="226"/>
    </location>
    <ligand>
        <name>ATP</name>
        <dbReference type="ChEBI" id="CHEBI:30616"/>
    </ligand>
</feature>
<dbReference type="AlphaFoldDB" id="A0A836CN97"/>
<evidence type="ECO:0000313" key="4">
    <source>
        <dbReference type="EMBL" id="KAG5192805.1"/>
    </source>
</evidence>
<gene>
    <name evidence="4" type="ORF">JKP88DRAFT_242671</name>
</gene>